<evidence type="ECO:0000256" key="1">
    <source>
        <dbReference type="SAM" id="MobiDB-lite"/>
    </source>
</evidence>
<sequence length="198" mass="22896">MQAAVELAEREGTDEEPEDIWWVGFNQQYAHPVHSHPNWFLGNYGDEIPFAGGSDEEQQEAESQMEGQQEQEEGQQEERRREREWLRQLEEREARRKQREEQDQHQQQQQLAREADEEKKKKDAEARRASLASTAVTVCVHLCSITKMRSALWLLLLGRIQDKYGRVSMRGSTFSLLGSQAAEAAQLLPTFYILGPLV</sequence>
<feature type="compositionally biased region" description="Basic and acidic residues" evidence="1">
    <location>
        <begin position="113"/>
        <end position="127"/>
    </location>
</feature>
<dbReference type="AlphaFoldDB" id="A0A0G4EPH7"/>
<dbReference type="VEuPathDB" id="CryptoDB:Vbra_8040"/>
<dbReference type="EMBL" id="CDMY01000287">
    <property type="protein sequence ID" value="CEL99732.1"/>
    <property type="molecule type" value="Genomic_DNA"/>
</dbReference>
<proteinExistence type="predicted"/>
<keyword evidence="3" id="KW-1185">Reference proteome</keyword>
<feature type="compositionally biased region" description="Basic and acidic residues" evidence="1">
    <location>
        <begin position="76"/>
        <end position="104"/>
    </location>
</feature>
<organism evidence="2 3">
    <name type="scientific">Vitrella brassicaformis (strain CCMP3155)</name>
    <dbReference type="NCBI Taxonomy" id="1169540"/>
    <lineage>
        <taxon>Eukaryota</taxon>
        <taxon>Sar</taxon>
        <taxon>Alveolata</taxon>
        <taxon>Colpodellida</taxon>
        <taxon>Vitrellaceae</taxon>
        <taxon>Vitrella</taxon>
    </lineage>
</organism>
<gene>
    <name evidence="2" type="ORF">Vbra_8040</name>
</gene>
<reference evidence="2 3" key="1">
    <citation type="submission" date="2014-11" db="EMBL/GenBank/DDBJ databases">
        <authorList>
            <person name="Zhu J."/>
            <person name="Qi W."/>
            <person name="Song R."/>
        </authorList>
    </citation>
    <scope>NUCLEOTIDE SEQUENCE [LARGE SCALE GENOMIC DNA]</scope>
</reference>
<dbReference type="InParanoid" id="A0A0G4EPH7"/>
<feature type="region of interest" description="Disordered" evidence="1">
    <location>
        <begin position="46"/>
        <end position="127"/>
    </location>
</feature>
<name>A0A0G4EPH7_VITBC</name>
<protein>
    <submittedName>
        <fullName evidence="2">Uncharacterized protein</fullName>
    </submittedName>
</protein>
<evidence type="ECO:0000313" key="3">
    <source>
        <dbReference type="Proteomes" id="UP000041254"/>
    </source>
</evidence>
<evidence type="ECO:0000313" key="2">
    <source>
        <dbReference type="EMBL" id="CEL99732.1"/>
    </source>
</evidence>
<dbReference type="Proteomes" id="UP000041254">
    <property type="component" value="Unassembled WGS sequence"/>
</dbReference>
<accession>A0A0G4EPH7</accession>